<keyword evidence="2" id="KW-1133">Transmembrane helix</keyword>
<name>A0A1Y4ED79_9FIRM</name>
<accession>A0A1Y4ED79</accession>
<dbReference type="RefSeq" id="WP_087256691.1">
    <property type="nucleotide sequence ID" value="NZ_CALURN010000031.1"/>
</dbReference>
<keyword evidence="2" id="KW-0812">Transmembrane</keyword>
<organism evidence="3 4">
    <name type="scientific">Thomasclavelia spiroformis</name>
    <dbReference type="NCBI Taxonomy" id="29348"/>
    <lineage>
        <taxon>Bacteria</taxon>
        <taxon>Bacillati</taxon>
        <taxon>Bacillota</taxon>
        <taxon>Erysipelotrichia</taxon>
        <taxon>Erysipelotrichales</taxon>
        <taxon>Coprobacillaceae</taxon>
        <taxon>Thomasclavelia</taxon>
    </lineage>
</organism>
<feature type="transmembrane region" description="Helical" evidence="2">
    <location>
        <begin position="7"/>
        <end position="26"/>
    </location>
</feature>
<evidence type="ECO:0000313" key="3">
    <source>
        <dbReference type="EMBL" id="OUQ04945.1"/>
    </source>
</evidence>
<protein>
    <submittedName>
        <fullName evidence="3">Uncharacterized protein</fullName>
    </submittedName>
</protein>
<dbReference type="EMBL" id="NFLB01000008">
    <property type="protein sequence ID" value="OUQ04945.1"/>
    <property type="molecule type" value="Genomic_DNA"/>
</dbReference>
<reference evidence="4" key="1">
    <citation type="submission" date="2017-04" db="EMBL/GenBank/DDBJ databases">
        <title>Function of individual gut microbiota members based on whole genome sequencing of pure cultures obtained from chicken caecum.</title>
        <authorList>
            <person name="Medvecky M."/>
            <person name="Cejkova D."/>
            <person name="Polansky O."/>
            <person name="Karasova D."/>
            <person name="Kubasova T."/>
            <person name="Cizek A."/>
            <person name="Rychlik I."/>
        </authorList>
    </citation>
    <scope>NUCLEOTIDE SEQUENCE [LARGE SCALE GENOMIC DNA]</scope>
    <source>
        <strain evidence="4">An149</strain>
    </source>
</reference>
<sequence>MFDIIKDWAPIIISGLSLIFSVITGYKNSKNEKKLEVYRQKQNDFEDYKEKVRQQEKQYDLIIQKIEQRSTLVPYFQLYLNDADITFDSDKIILKIQIINIGKESATNVQLCPIEGKSGLENYFKTENSNKNIHYIYDYLNQYYAFVGDKINFSIINNVDKNKQRVIHFIQFKIRYNDLIGNLYEQKFRFGYDNYVLKGYNRNNSSYQPKLIKESQEISDFNK</sequence>
<feature type="coiled-coil region" evidence="1">
    <location>
        <begin position="38"/>
        <end position="65"/>
    </location>
</feature>
<keyword evidence="1" id="KW-0175">Coiled coil</keyword>
<comment type="caution">
    <text evidence="3">The sequence shown here is derived from an EMBL/GenBank/DDBJ whole genome shotgun (WGS) entry which is preliminary data.</text>
</comment>
<dbReference type="AlphaFoldDB" id="A0A1Y4ED79"/>
<proteinExistence type="predicted"/>
<keyword evidence="2" id="KW-0472">Membrane</keyword>
<evidence type="ECO:0000256" key="2">
    <source>
        <dbReference type="SAM" id="Phobius"/>
    </source>
</evidence>
<dbReference type="Proteomes" id="UP000196258">
    <property type="component" value="Unassembled WGS sequence"/>
</dbReference>
<evidence type="ECO:0000313" key="4">
    <source>
        <dbReference type="Proteomes" id="UP000196258"/>
    </source>
</evidence>
<evidence type="ECO:0000256" key="1">
    <source>
        <dbReference type="SAM" id="Coils"/>
    </source>
</evidence>
<gene>
    <name evidence="3" type="ORF">B5E91_08010</name>
</gene>